<reference evidence="1 2" key="1">
    <citation type="submission" date="2014-09" db="EMBL/GenBank/DDBJ databases">
        <authorList>
            <person name="Ellenberger Sabrina"/>
        </authorList>
    </citation>
    <scope>NUCLEOTIDE SEQUENCE [LARGE SCALE GENOMIC DNA]</scope>
    <source>
        <strain evidence="1 2">CBS 412.66</strain>
    </source>
</reference>
<dbReference type="Proteomes" id="UP000054107">
    <property type="component" value="Unassembled WGS sequence"/>
</dbReference>
<sequence length="118" mass="13684">MEFEQKIDCSFDLISYDCKIKPEQPCLADDKDITKSEIISDVSDNDEGIKAETYQEDVKMHFDSVIKREDEKLWTDRAHLDEGYEADNTIIELKLEEQGLIRKPLGMISSKNARVRVE</sequence>
<name>A0A0B7NAZ7_9FUNG</name>
<evidence type="ECO:0000313" key="1">
    <source>
        <dbReference type="EMBL" id="CEP12480.1"/>
    </source>
</evidence>
<keyword evidence="2" id="KW-1185">Reference proteome</keyword>
<gene>
    <name evidence="1" type="primary">PARPA_06448.1 scaffold 22648</name>
</gene>
<accession>A0A0B7NAZ7</accession>
<protein>
    <submittedName>
        <fullName evidence="1">Uncharacterized protein</fullName>
    </submittedName>
</protein>
<dbReference type="AlphaFoldDB" id="A0A0B7NAZ7"/>
<proteinExistence type="predicted"/>
<dbReference type="EMBL" id="LN728020">
    <property type="protein sequence ID" value="CEP12480.1"/>
    <property type="molecule type" value="Genomic_DNA"/>
</dbReference>
<organism evidence="1 2">
    <name type="scientific">Parasitella parasitica</name>
    <dbReference type="NCBI Taxonomy" id="35722"/>
    <lineage>
        <taxon>Eukaryota</taxon>
        <taxon>Fungi</taxon>
        <taxon>Fungi incertae sedis</taxon>
        <taxon>Mucoromycota</taxon>
        <taxon>Mucoromycotina</taxon>
        <taxon>Mucoromycetes</taxon>
        <taxon>Mucorales</taxon>
        <taxon>Mucorineae</taxon>
        <taxon>Mucoraceae</taxon>
        <taxon>Parasitella</taxon>
    </lineage>
</organism>
<evidence type="ECO:0000313" key="2">
    <source>
        <dbReference type="Proteomes" id="UP000054107"/>
    </source>
</evidence>